<dbReference type="SUPFAM" id="SSF51206">
    <property type="entry name" value="cAMP-binding domain-like"/>
    <property type="match status" value="2"/>
</dbReference>
<protein>
    <recommendedName>
        <fullName evidence="6">Cyclic nucleotide-binding domain-containing protein</fullName>
    </recommendedName>
</protein>
<keyword evidence="2" id="KW-0547">Nucleotide-binding</keyword>
<dbReference type="PROSITE" id="PS50042">
    <property type="entry name" value="CNMP_BINDING_3"/>
    <property type="match status" value="2"/>
</dbReference>
<dbReference type="Pfam" id="PF00013">
    <property type="entry name" value="KH_1"/>
    <property type="match status" value="1"/>
</dbReference>
<name>A0AA85JP44_TRIRE</name>
<evidence type="ECO:0000259" key="6">
    <source>
        <dbReference type="PROSITE" id="PS50042"/>
    </source>
</evidence>
<dbReference type="InterPro" id="IPR050503">
    <property type="entry name" value="cAMP-dep_PK_reg_su-like"/>
</dbReference>
<proteinExistence type="inferred from homology"/>
<dbReference type="InterPro" id="IPR004087">
    <property type="entry name" value="KH_dom"/>
</dbReference>
<dbReference type="Proteomes" id="UP000050795">
    <property type="component" value="Unassembled WGS sequence"/>
</dbReference>
<accession>A0AA85JP44</accession>
<comment type="similarity">
    <text evidence="1">Belongs to the cAMP-dependent kinase regulatory chain family.</text>
</comment>
<dbReference type="PRINTS" id="PR00103">
    <property type="entry name" value="CAMPKINASE"/>
</dbReference>
<dbReference type="PROSITE" id="PS50084">
    <property type="entry name" value="KH_TYPE_1"/>
    <property type="match status" value="1"/>
</dbReference>
<reference evidence="7" key="1">
    <citation type="submission" date="2022-06" db="EMBL/GenBank/DDBJ databases">
        <authorList>
            <person name="Berger JAMES D."/>
            <person name="Berger JAMES D."/>
        </authorList>
    </citation>
    <scope>NUCLEOTIDE SEQUENCE [LARGE SCALE GENOMIC DNA]</scope>
</reference>
<dbReference type="SMART" id="SM00322">
    <property type="entry name" value="KH"/>
    <property type="match status" value="1"/>
</dbReference>
<dbReference type="SUPFAM" id="SSF54791">
    <property type="entry name" value="Eukaryotic type KH-domain (KH-domain type I)"/>
    <property type="match status" value="1"/>
</dbReference>
<keyword evidence="3" id="KW-0114">cAMP</keyword>
<dbReference type="Pfam" id="PF00027">
    <property type="entry name" value="cNMP_binding"/>
    <property type="match status" value="1"/>
</dbReference>
<dbReference type="CDD" id="cd00038">
    <property type="entry name" value="CAP_ED"/>
    <property type="match status" value="2"/>
</dbReference>
<dbReference type="InterPro" id="IPR018490">
    <property type="entry name" value="cNMP-bd_dom_sf"/>
</dbReference>
<sequence>MYNTPRAATIIAKTDGILWSVDRTTFQHIVLRQAFLKRQLYENWLSSVPLLASLSAYERANLADALGSHTYEDGASIIQEGEPGEEMYFIEDGCVEISAKNCKGEEVVLKQLHKNDYFGELALILHVPRIASARAVGRTKLAGQEIIMYPGHLPSKSESHQHGFISHRQTPPILNSSQQPSRNPAVLSPPISTANHFIFCRHEIFLSNSLIGCVIGKGGSRINEIREMSQATITISRHDENRIIRRIVIVGEQTSVERAVVLIRESIDLYKHMLGMNSQYPVNQSPPHTNNDRANVFDRTLNPGYYGVGIRCDQHRSDSVQSNNELNQVETSLQNVREYSTNPWNTQVRDSEILRGSRTASVVRTSQVDTPSSSSPPSDLSRPMTHFYLMCGDNRTLQEIVNLLQMFRINA</sequence>
<dbReference type="Gene3D" id="3.30.1370.10">
    <property type="entry name" value="K Homology domain, type 1"/>
    <property type="match status" value="1"/>
</dbReference>
<dbReference type="GO" id="GO:0034236">
    <property type="term" value="F:protein kinase A catalytic subunit binding"/>
    <property type="evidence" value="ECO:0007669"/>
    <property type="project" value="TreeGrafter"/>
</dbReference>
<dbReference type="GO" id="GO:0030552">
    <property type="term" value="F:cAMP binding"/>
    <property type="evidence" value="ECO:0007669"/>
    <property type="project" value="UniProtKB-KW"/>
</dbReference>
<dbReference type="InterPro" id="IPR004088">
    <property type="entry name" value="KH_dom_type_1"/>
</dbReference>
<evidence type="ECO:0000256" key="4">
    <source>
        <dbReference type="PROSITE-ProRule" id="PRU00117"/>
    </source>
</evidence>
<evidence type="ECO:0000313" key="7">
    <source>
        <dbReference type="Proteomes" id="UP000050795"/>
    </source>
</evidence>
<dbReference type="WBParaSite" id="TREG1_44310.1">
    <property type="protein sequence ID" value="TREG1_44310.1"/>
    <property type="gene ID" value="TREG1_44310"/>
</dbReference>
<keyword evidence="2" id="KW-0116">cAMP-binding</keyword>
<dbReference type="PANTHER" id="PTHR11635">
    <property type="entry name" value="CAMP-DEPENDENT PROTEIN KINASE REGULATORY CHAIN"/>
    <property type="match status" value="1"/>
</dbReference>
<feature type="domain" description="Cyclic nucleotide-binding" evidence="6">
    <location>
        <begin position="50"/>
        <end position="141"/>
    </location>
</feature>
<feature type="domain" description="Cyclic nucleotide-binding" evidence="6">
    <location>
        <begin position="1"/>
        <end position="47"/>
    </location>
</feature>
<dbReference type="InterPro" id="IPR018488">
    <property type="entry name" value="cNMP-bd_CS"/>
</dbReference>
<dbReference type="InterPro" id="IPR036612">
    <property type="entry name" value="KH_dom_type_1_sf"/>
</dbReference>
<dbReference type="SMART" id="SM00100">
    <property type="entry name" value="cNMP"/>
    <property type="match status" value="1"/>
</dbReference>
<evidence type="ECO:0000256" key="5">
    <source>
        <dbReference type="SAM" id="MobiDB-lite"/>
    </source>
</evidence>
<dbReference type="AlphaFoldDB" id="A0AA85JP44"/>
<feature type="region of interest" description="Disordered" evidence="5">
    <location>
        <begin position="357"/>
        <end position="383"/>
    </location>
</feature>
<dbReference type="Gene3D" id="2.60.120.10">
    <property type="entry name" value="Jelly Rolls"/>
    <property type="match status" value="2"/>
</dbReference>
<evidence type="ECO:0000256" key="3">
    <source>
        <dbReference type="ARBA" id="ARBA00023149"/>
    </source>
</evidence>
<reference evidence="8" key="2">
    <citation type="submission" date="2023-11" db="UniProtKB">
        <authorList>
            <consortium name="WormBaseParasite"/>
        </authorList>
    </citation>
    <scope>IDENTIFICATION</scope>
</reference>
<keyword evidence="7" id="KW-1185">Reference proteome</keyword>
<dbReference type="PROSITE" id="PS00888">
    <property type="entry name" value="CNMP_BINDING_1"/>
    <property type="match status" value="1"/>
</dbReference>
<evidence type="ECO:0000256" key="1">
    <source>
        <dbReference type="ARBA" id="ARBA00005753"/>
    </source>
</evidence>
<dbReference type="GO" id="GO:0005952">
    <property type="term" value="C:cAMP-dependent protein kinase complex"/>
    <property type="evidence" value="ECO:0007669"/>
    <property type="project" value="InterPro"/>
</dbReference>
<dbReference type="PANTHER" id="PTHR11635:SF152">
    <property type="entry name" value="CAMP-DEPENDENT PROTEIN KINASE TYPE I REGULATORY SUBUNIT-RELATED"/>
    <property type="match status" value="1"/>
</dbReference>
<evidence type="ECO:0000256" key="2">
    <source>
        <dbReference type="ARBA" id="ARBA00022566"/>
    </source>
</evidence>
<dbReference type="InterPro" id="IPR000595">
    <property type="entry name" value="cNMP-bd_dom"/>
</dbReference>
<keyword evidence="4" id="KW-0694">RNA-binding</keyword>
<organism evidence="7 8">
    <name type="scientific">Trichobilharzia regenti</name>
    <name type="common">Nasal bird schistosome</name>
    <dbReference type="NCBI Taxonomy" id="157069"/>
    <lineage>
        <taxon>Eukaryota</taxon>
        <taxon>Metazoa</taxon>
        <taxon>Spiralia</taxon>
        <taxon>Lophotrochozoa</taxon>
        <taxon>Platyhelminthes</taxon>
        <taxon>Trematoda</taxon>
        <taxon>Digenea</taxon>
        <taxon>Strigeidida</taxon>
        <taxon>Schistosomatoidea</taxon>
        <taxon>Schistosomatidae</taxon>
        <taxon>Trichobilharzia</taxon>
    </lineage>
</organism>
<dbReference type="GO" id="GO:0004862">
    <property type="term" value="F:cAMP-dependent protein kinase inhibitor activity"/>
    <property type="evidence" value="ECO:0007669"/>
    <property type="project" value="TreeGrafter"/>
</dbReference>
<evidence type="ECO:0000313" key="8">
    <source>
        <dbReference type="WBParaSite" id="TREG1_44310.1"/>
    </source>
</evidence>
<dbReference type="GO" id="GO:0005829">
    <property type="term" value="C:cytosol"/>
    <property type="evidence" value="ECO:0007669"/>
    <property type="project" value="TreeGrafter"/>
</dbReference>
<feature type="compositionally biased region" description="Polar residues" evidence="5">
    <location>
        <begin position="358"/>
        <end position="370"/>
    </location>
</feature>
<dbReference type="GO" id="GO:0003723">
    <property type="term" value="F:RNA binding"/>
    <property type="evidence" value="ECO:0007669"/>
    <property type="project" value="UniProtKB-UniRule"/>
</dbReference>
<dbReference type="InterPro" id="IPR014710">
    <property type="entry name" value="RmlC-like_jellyroll"/>
</dbReference>